<dbReference type="Proteomes" id="UP000559027">
    <property type="component" value="Unassembled WGS sequence"/>
</dbReference>
<dbReference type="PANTHER" id="PTHR14187:SF5">
    <property type="entry name" value="HEAT SHOCK 70 KDA PROTEIN 12A"/>
    <property type="match status" value="1"/>
</dbReference>
<name>A0A8H5D771_9AGAR</name>
<keyword evidence="2" id="KW-1185">Reference proteome</keyword>
<proteinExistence type="predicted"/>
<dbReference type="SUPFAM" id="SSF53067">
    <property type="entry name" value="Actin-like ATPase domain"/>
    <property type="match status" value="2"/>
</dbReference>
<dbReference type="EMBL" id="JAACJO010000008">
    <property type="protein sequence ID" value="KAF5354844.1"/>
    <property type="molecule type" value="Genomic_DNA"/>
</dbReference>
<dbReference type="InterPro" id="IPR043129">
    <property type="entry name" value="ATPase_NBD"/>
</dbReference>
<dbReference type="PANTHER" id="PTHR14187">
    <property type="entry name" value="ALPHA KINASE/ELONGATION FACTOR 2 KINASE"/>
    <property type="match status" value="1"/>
</dbReference>
<dbReference type="CDD" id="cd10170">
    <property type="entry name" value="ASKHA_NBD_HSP70"/>
    <property type="match status" value="1"/>
</dbReference>
<evidence type="ECO:0000313" key="1">
    <source>
        <dbReference type="EMBL" id="KAF5354844.1"/>
    </source>
</evidence>
<dbReference type="OrthoDB" id="2963168at2759"/>
<evidence type="ECO:0000313" key="2">
    <source>
        <dbReference type="Proteomes" id="UP000559027"/>
    </source>
</evidence>
<comment type="caution">
    <text evidence="1">The sequence shown here is derived from an EMBL/GenBank/DDBJ whole genome shotgun (WGS) entry which is preliminary data.</text>
</comment>
<dbReference type="Gene3D" id="3.30.420.40">
    <property type="match status" value="2"/>
</dbReference>
<accession>A0A8H5D771</accession>
<gene>
    <name evidence="1" type="ORF">D9756_005587</name>
</gene>
<organism evidence="1 2">
    <name type="scientific">Leucocoprinus leucothites</name>
    <dbReference type="NCBI Taxonomy" id="201217"/>
    <lineage>
        <taxon>Eukaryota</taxon>
        <taxon>Fungi</taxon>
        <taxon>Dikarya</taxon>
        <taxon>Basidiomycota</taxon>
        <taxon>Agaricomycotina</taxon>
        <taxon>Agaricomycetes</taxon>
        <taxon>Agaricomycetidae</taxon>
        <taxon>Agaricales</taxon>
        <taxon>Agaricineae</taxon>
        <taxon>Agaricaceae</taxon>
        <taxon>Leucocoprinus</taxon>
    </lineage>
</organism>
<sequence length="581" mass="64968">MPREKHTGERKLLLAFDVGTTYSGISYSILDPDHAPEVQGQEIAGGNAKIPSVLYYDKDGKVCCAGAETERDGIDIFAEEGNWDKAEWFKLHLRPKTKEFATGPAKIPDLPPNKTVLDVFSDYLKYLNDCARQWIKETHPGIGTSIWDGPEIHYILSHPNGWEGPQQAVMKQAAERAGLITPGGRNKVTFVTEGEASLNHCIEKGLMSESIRKGEGVCIVDAGGGTLDLSAYAANPDRKTFSEIAEAQCHLKGSIFVTEAAGEYLHKLLKGSKFARDIDEMKRSFDRSTKCSFRDPSDPHFIRGCGSPRDRDTKLKVMAGKLRLDGADVATFFEPAIKCIIDGVKEQRRSAHKPISSVFLVGGFSANDFLFKRVKEALEAQGLKVFRPDTHLNKVVAEGSVSFILDHPVRSRVSRHSFGTEIWVNFQPHLKDHKKRIWQCTEIYSGELGIPGVFSVILPKNTQVKETEEFRCTYARGSPNPLYLRTMEKEIVCYRGNKHQPKSKKHQFMDEDPNNYSDVCTVKANLANIPTPPCFGSKGLYYEIMIDIVLLFGETELKAQIAWMEDGVEKRGDAEIIYDTE</sequence>
<protein>
    <submittedName>
        <fullName evidence="1">Uncharacterized protein</fullName>
    </submittedName>
</protein>
<dbReference type="AlphaFoldDB" id="A0A8H5D771"/>
<reference evidence="1 2" key="1">
    <citation type="journal article" date="2020" name="ISME J.">
        <title>Uncovering the hidden diversity of litter-decomposition mechanisms in mushroom-forming fungi.</title>
        <authorList>
            <person name="Floudas D."/>
            <person name="Bentzer J."/>
            <person name="Ahren D."/>
            <person name="Johansson T."/>
            <person name="Persson P."/>
            <person name="Tunlid A."/>
        </authorList>
    </citation>
    <scope>NUCLEOTIDE SEQUENCE [LARGE SCALE GENOMIC DNA]</scope>
    <source>
        <strain evidence="1 2">CBS 146.42</strain>
    </source>
</reference>
<dbReference type="Gene3D" id="3.90.640.10">
    <property type="entry name" value="Actin, Chain A, domain 4"/>
    <property type="match status" value="1"/>
</dbReference>